<reference evidence="8 9" key="1">
    <citation type="submission" date="2019-03" db="EMBL/GenBank/DDBJ databases">
        <title>Genomic Encyclopedia of Type Strains, Phase IV (KMG-IV): sequencing the most valuable type-strain genomes for metagenomic binning, comparative biology and taxonomic classification.</title>
        <authorList>
            <person name="Goeker M."/>
        </authorList>
    </citation>
    <scope>NUCLEOTIDE SEQUENCE [LARGE SCALE GENOMIC DNA]</scope>
    <source>
        <strain evidence="8 9">DSM 24984</strain>
    </source>
</reference>
<evidence type="ECO:0000256" key="6">
    <source>
        <dbReference type="ARBA" id="ARBA00034754"/>
    </source>
</evidence>
<dbReference type="Gene3D" id="1.10.8.60">
    <property type="match status" value="1"/>
</dbReference>
<dbReference type="Gene3D" id="1.20.272.10">
    <property type="match status" value="1"/>
</dbReference>
<proteinExistence type="inferred from homology"/>
<keyword evidence="2" id="KW-0808">Transferase</keyword>
<evidence type="ECO:0000313" key="9">
    <source>
        <dbReference type="Proteomes" id="UP000294614"/>
    </source>
</evidence>
<comment type="similarity">
    <text evidence="6">Belongs to the DNA polymerase HolA subunit family.</text>
</comment>
<keyword evidence="9" id="KW-1185">Reference proteome</keyword>
<dbReference type="RefSeq" id="WP_132873475.1">
    <property type="nucleotide sequence ID" value="NZ_SMGG01000004.1"/>
</dbReference>
<evidence type="ECO:0000256" key="2">
    <source>
        <dbReference type="ARBA" id="ARBA00022679"/>
    </source>
</evidence>
<dbReference type="GO" id="GO:0009360">
    <property type="term" value="C:DNA polymerase III complex"/>
    <property type="evidence" value="ECO:0007669"/>
    <property type="project" value="TreeGrafter"/>
</dbReference>
<gene>
    <name evidence="8" type="ORF">C8D98_1509</name>
</gene>
<evidence type="ECO:0000256" key="3">
    <source>
        <dbReference type="ARBA" id="ARBA00022695"/>
    </source>
</evidence>
<protein>
    <recommendedName>
        <fullName evidence="1">DNA-directed DNA polymerase</fullName>
        <ecNumber evidence="1">2.7.7.7</ecNumber>
    </recommendedName>
</protein>
<dbReference type="EC" id="2.7.7.7" evidence="1"/>
<evidence type="ECO:0000256" key="4">
    <source>
        <dbReference type="ARBA" id="ARBA00022705"/>
    </source>
</evidence>
<dbReference type="GO" id="GO:0003677">
    <property type="term" value="F:DNA binding"/>
    <property type="evidence" value="ECO:0007669"/>
    <property type="project" value="InterPro"/>
</dbReference>
<evidence type="ECO:0000313" key="8">
    <source>
        <dbReference type="EMBL" id="TCK60631.1"/>
    </source>
</evidence>
<organism evidence="8 9">
    <name type="scientific">Seleniivibrio woodruffii</name>
    <dbReference type="NCBI Taxonomy" id="1078050"/>
    <lineage>
        <taxon>Bacteria</taxon>
        <taxon>Pseudomonadati</taxon>
        <taxon>Deferribacterota</taxon>
        <taxon>Deferribacteres</taxon>
        <taxon>Deferribacterales</taxon>
        <taxon>Geovibrionaceae</taxon>
        <taxon>Seleniivibrio</taxon>
    </lineage>
</organism>
<dbReference type="OrthoDB" id="9794522at2"/>
<dbReference type="Gene3D" id="3.40.50.300">
    <property type="entry name" value="P-loop containing nucleotide triphosphate hydrolases"/>
    <property type="match status" value="1"/>
</dbReference>
<comment type="caution">
    <text evidence="8">The sequence shown here is derived from an EMBL/GenBank/DDBJ whole genome shotgun (WGS) entry which is preliminary data.</text>
</comment>
<evidence type="ECO:0000256" key="1">
    <source>
        <dbReference type="ARBA" id="ARBA00012417"/>
    </source>
</evidence>
<name>A0A4V2PS46_9BACT</name>
<sequence length="300" mass="34100">MNSKTGKPFWYIAGSLFYQEEQSKKLLAKMEDCETEIFNPEDLSGDSFFGFTSSAPLFSESKAAVVKSFDSVKNSDQFIKSCANCIESAIIIMTEETKTDKKLSAALDAAGFNLLIEESKKQDITARVIRMFSEAGFSIDTAAAGQINELFDGNLSMVKSEVDKLTAFFAYKKPQTQSDILNAITAKRQDNIFVFIDNFTYRKRKECFVLLTEFIASGENLRILINLLFKRMRDVYGMQVSKDMVKENRYFLLDRIKTGAKAWKKQELINLFSVFAELDYMMKTGQTDDEAYLTRLIGLL</sequence>
<dbReference type="PANTHER" id="PTHR34388:SF1">
    <property type="entry name" value="DNA POLYMERASE III SUBUNIT DELTA"/>
    <property type="match status" value="1"/>
</dbReference>
<dbReference type="SUPFAM" id="SSF48019">
    <property type="entry name" value="post-AAA+ oligomerization domain-like"/>
    <property type="match status" value="1"/>
</dbReference>
<keyword evidence="5" id="KW-0239">DNA-directed DNA polymerase</keyword>
<evidence type="ECO:0000256" key="7">
    <source>
        <dbReference type="ARBA" id="ARBA00049244"/>
    </source>
</evidence>
<dbReference type="PANTHER" id="PTHR34388">
    <property type="entry name" value="DNA POLYMERASE III SUBUNIT DELTA"/>
    <property type="match status" value="1"/>
</dbReference>
<dbReference type="InterPro" id="IPR027417">
    <property type="entry name" value="P-loop_NTPase"/>
</dbReference>
<dbReference type="NCBIfam" id="TIGR01128">
    <property type="entry name" value="holA"/>
    <property type="match status" value="1"/>
</dbReference>
<keyword evidence="4" id="KW-0235">DNA replication</keyword>
<comment type="catalytic activity">
    <reaction evidence="7">
        <text>DNA(n) + a 2'-deoxyribonucleoside 5'-triphosphate = DNA(n+1) + diphosphate</text>
        <dbReference type="Rhea" id="RHEA:22508"/>
        <dbReference type="Rhea" id="RHEA-COMP:17339"/>
        <dbReference type="Rhea" id="RHEA-COMP:17340"/>
        <dbReference type="ChEBI" id="CHEBI:33019"/>
        <dbReference type="ChEBI" id="CHEBI:61560"/>
        <dbReference type="ChEBI" id="CHEBI:173112"/>
        <dbReference type="EC" id="2.7.7.7"/>
    </reaction>
</comment>
<dbReference type="EMBL" id="SMGG01000004">
    <property type="protein sequence ID" value="TCK60631.1"/>
    <property type="molecule type" value="Genomic_DNA"/>
</dbReference>
<keyword evidence="3" id="KW-0548">Nucleotidyltransferase</keyword>
<dbReference type="InterPro" id="IPR008921">
    <property type="entry name" value="DNA_pol3_clamp-load_cplx_C"/>
</dbReference>
<dbReference type="AlphaFoldDB" id="A0A4V2PS46"/>
<dbReference type="Proteomes" id="UP000294614">
    <property type="component" value="Unassembled WGS sequence"/>
</dbReference>
<accession>A0A4V2PS46</accession>
<evidence type="ECO:0000256" key="5">
    <source>
        <dbReference type="ARBA" id="ARBA00022932"/>
    </source>
</evidence>
<dbReference type="GO" id="GO:0003887">
    <property type="term" value="F:DNA-directed DNA polymerase activity"/>
    <property type="evidence" value="ECO:0007669"/>
    <property type="project" value="UniProtKB-KW"/>
</dbReference>
<dbReference type="GO" id="GO:0006261">
    <property type="term" value="P:DNA-templated DNA replication"/>
    <property type="evidence" value="ECO:0007669"/>
    <property type="project" value="TreeGrafter"/>
</dbReference>
<dbReference type="InterPro" id="IPR005790">
    <property type="entry name" value="DNA_polIII_delta"/>
</dbReference>